<dbReference type="Gene3D" id="1.10.10.10">
    <property type="entry name" value="Winged helix-like DNA-binding domain superfamily/Winged helix DNA-binding domain"/>
    <property type="match status" value="1"/>
</dbReference>
<feature type="domain" description="Response regulatory" evidence="5">
    <location>
        <begin position="49"/>
        <end position="163"/>
    </location>
</feature>
<evidence type="ECO:0000259" key="5">
    <source>
        <dbReference type="PROSITE" id="PS50110"/>
    </source>
</evidence>
<sequence length="309" mass="33617">MQAPPSAFCSPGAMRRRSMIWMKNDGVGEPGSPTPSSNGKPTMAPAHAQILVVDDETVVRRVLGDALAQTGYRVRTAASGEEALAAMAALPADLVLLDLQLGDSNGVDVMQIMRSRWPQTQIIILTAHGSMGSAIAAVRHEAADYLLKPIGVDALRQRVGEVLTRHRASRERQTLIRTMYQQLQSLVEEDAPEASPAEAPPTHRDALTLVAGPLVVDSGRYAVHMRGQPIEVTPTEFAILQILARNPDSAVSCVQIVQTFQAGVESEDEARQIVRPHIVRLRRKIEADPTHPHYIQSVRGIGYRWGGEA</sequence>
<dbReference type="SUPFAM" id="SSF46894">
    <property type="entry name" value="C-terminal effector domain of the bipartite response regulators"/>
    <property type="match status" value="1"/>
</dbReference>
<dbReference type="PROSITE" id="PS51755">
    <property type="entry name" value="OMPR_PHOB"/>
    <property type="match status" value="1"/>
</dbReference>
<dbReference type="Pfam" id="PF00072">
    <property type="entry name" value="Response_reg"/>
    <property type="match status" value="1"/>
</dbReference>
<evidence type="ECO:0000256" key="1">
    <source>
        <dbReference type="ARBA" id="ARBA00023125"/>
    </source>
</evidence>
<dbReference type="CDD" id="cd00383">
    <property type="entry name" value="trans_reg_C"/>
    <property type="match status" value="1"/>
</dbReference>
<keyword evidence="1 3" id="KW-0238">DNA-binding</keyword>
<dbReference type="GO" id="GO:0032993">
    <property type="term" value="C:protein-DNA complex"/>
    <property type="evidence" value="ECO:0007669"/>
    <property type="project" value="TreeGrafter"/>
</dbReference>
<dbReference type="Pfam" id="PF00486">
    <property type="entry name" value="Trans_reg_C"/>
    <property type="match status" value="1"/>
</dbReference>
<comment type="caution">
    <text evidence="7">The sequence shown here is derived from an EMBL/GenBank/DDBJ whole genome shotgun (WGS) entry which is preliminary data.</text>
</comment>
<evidence type="ECO:0000256" key="3">
    <source>
        <dbReference type="PROSITE-ProRule" id="PRU01091"/>
    </source>
</evidence>
<dbReference type="InterPro" id="IPR001867">
    <property type="entry name" value="OmpR/PhoB-type_DNA-bd"/>
</dbReference>
<evidence type="ECO:0000259" key="6">
    <source>
        <dbReference type="PROSITE" id="PS51755"/>
    </source>
</evidence>
<evidence type="ECO:0000313" key="8">
    <source>
        <dbReference type="Proteomes" id="UP000280307"/>
    </source>
</evidence>
<feature type="DNA-binding region" description="OmpR/PhoB-type" evidence="3">
    <location>
        <begin position="206"/>
        <end position="307"/>
    </location>
</feature>
<evidence type="ECO:0000256" key="4">
    <source>
        <dbReference type="SAM" id="MobiDB-lite"/>
    </source>
</evidence>
<dbReference type="GO" id="GO:0000976">
    <property type="term" value="F:transcription cis-regulatory region binding"/>
    <property type="evidence" value="ECO:0007669"/>
    <property type="project" value="TreeGrafter"/>
</dbReference>
<feature type="region of interest" description="Disordered" evidence="4">
    <location>
        <begin position="23"/>
        <end position="42"/>
    </location>
</feature>
<dbReference type="PROSITE" id="PS50110">
    <property type="entry name" value="RESPONSE_REGULATORY"/>
    <property type="match status" value="1"/>
</dbReference>
<accession>A0A426TV46</accession>
<dbReference type="SUPFAM" id="SSF52172">
    <property type="entry name" value="CheY-like"/>
    <property type="match status" value="1"/>
</dbReference>
<proteinExistence type="predicted"/>
<dbReference type="PANTHER" id="PTHR48111:SF50">
    <property type="entry name" value="KDP OPERON TRANSCRIPTIONAL REGULATORY PROTEIN KDPE"/>
    <property type="match status" value="1"/>
</dbReference>
<dbReference type="GO" id="GO:0005829">
    <property type="term" value="C:cytosol"/>
    <property type="evidence" value="ECO:0007669"/>
    <property type="project" value="TreeGrafter"/>
</dbReference>
<dbReference type="InterPro" id="IPR001789">
    <property type="entry name" value="Sig_transdc_resp-reg_receiver"/>
</dbReference>
<feature type="modified residue" description="4-aspartylphosphate" evidence="2">
    <location>
        <position position="98"/>
    </location>
</feature>
<dbReference type="InterPro" id="IPR011006">
    <property type="entry name" value="CheY-like_superfamily"/>
</dbReference>
<dbReference type="Proteomes" id="UP000280307">
    <property type="component" value="Unassembled WGS sequence"/>
</dbReference>
<evidence type="ECO:0000313" key="7">
    <source>
        <dbReference type="EMBL" id="RRR69217.1"/>
    </source>
</evidence>
<evidence type="ECO:0000256" key="2">
    <source>
        <dbReference type="PROSITE-ProRule" id="PRU00169"/>
    </source>
</evidence>
<dbReference type="InterPro" id="IPR016032">
    <property type="entry name" value="Sig_transdc_resp-reg_C-effctor"/>
</dbReference>
<dbReference type="EMBL" id="RSAS01000657">
    <property type="protein sequence ID" value="RRR69217.1"/>
    <property type="molecule type" value="Genomic_DNA"/>
</dbReference>
<protein>
    <submittedName>
        <fullName evidence="7">DNA-binding response regulator</fullName>
    </submittedName>
</protein>
<name>A0A426TV46_9CHLR</name>
<dbReference type="InterPro" id="IPR036388">
    <property type="entry name" value="WH-like_DNA-bd_sf"/>
</dbReference>
<keyword evidence="2" id="KW-0597">Phosphoprotein</keyword>
<dbReference type="PANTHER" id="PTHR48111">
    <property type="entry name" value="REGULATOR OF RPOS"/>
    <property type="match status" value="1"/>
</dbReference>
<gene>
    <name evidence="7" type="ORF">EI684_16260</name>
</gene>
<dbReference type="Gene3D" id="3.40.50.2300">
    <property type="match status" value="1"/>
</dbReference>
<dbReference type="GO" id="GO:0006355">
    <property type="term" value="P:regulation of DNA-templated transcription"/>
    <property type="evidence" value="ECO:0007669"/>
    <property type="project" value="InterPro"/>
</dbReference>
<dbReference type="GO" id="GO:0000156">
    <property type="term" value="F:phosphorelay response regulator activity"/>
    <property type="evidence" value="ECO:0007669"/>
    <property type="project" value="TreeGrafter"/>
</dbReference>
<dbReference type="InterPro" id="IPR039420">
    <property type="entry name" value="WalR-like"/>
</dbReference>
<organism evidence="7 8">
    <name type="scientific">Candidatus Viridilinea halotolerans</name>
    <dbReference type="NCBI Taxonomy" id="2491704"/>
    <lineage>
        <taxon>Bacteria</taxon>
        <taxon>Bacillati</taxon>
        <taxon>Chloroflexota</taxon>
        <taxon>Chloroflexia</taxon>
        <taxon>Chloroflexales</taxon>
        <taxon>Chloroflexineae</taxon>
        <taxon>Oscillochloridaceae</taxon>
        <taxon>Candidatus Viridilinea</taxon>
    </lineage>
</organism>
<dbReference type="SMART" id="SM00862">
    <property type="entry name" value="Trans_reg_C"/>
    <property type="match status" value="1"/>
</dbReference>
<reference evidence="7 8" key="1">
    <citation type="submission" date="2018-12" db="EMBL/GenBank/DDBJ databases">
        <title>Genome Sequence of Candidatus Viridilinea halotolerans isolated from saline sulfide-rich spring.</title>
        <authorList>
            <person name="Grouzdev D.S."/>
            <person name="Burganskaya E.I."/>
            <person name="Krutkina M.S."/>
            <person name="Sukhacheva M.V."/>
            <person name="Gorlenko V.M."/>
        </authorList>
    </citation>
    <scope>NUCLEOTIDE SEQUENCE [LARGE SCALE GENOMIC DNA]</scope>
    <source>
        <strain evidence="7">Chok-6</strain>
    </source>
</reference>
<feature type="domain" description="OmpR/PhoB-type" evidence="6">
    <location>
        <begin position="206"/>
        <end position="307"/>
    </location>
</feature>
<dbReference type="AlphaFoldDB" id="A0A426TV46"/>
<dbReference type="SMART" id="SM00448">
    <property type="entry name" value="REC"/>
    <property type="match status" value="1"/>
</dbReference>